<dbReference type="InterPro" id="IPR058627">
    <property type="entry name" value="MdtA-like_C"/>
</dbReference>
<name>T0ZNL7_9ZZZZ</name>
<proteinExistence type="predicted"/>
<dbReference type="Gene3D" id="2.40.30.170">
    <property type="match status" value="1"/>
</dbReference>
<reference evidence="4" key="2">
    <citation type="journal article" date="2014" name="ISME J.">
        <title>Microbial stratification in low pH oxic and suboxic macroscopic growths along an acid mine drainage.</title>
        <authorList>
            <person name="Mendez-Garcia C."/>
            <person name="Mesa V."/>
            <person name="Sprenger R.R."/>
            <person name="Richter M."/>
            <person name="Diez M.S."/>
            <person name="Solano J."/>
            <person name="Bargiela R."/>
            <person name="Golyshina O.V."/>
            <person name="Manteca A."/>
            <person name="Ramos J.L."/>
            <person name="Gallego J.R."/>
            <person name="Llorente I."/>
            <person name="Martins Dos Santos V.A."/>
            <person name="Jensen O.N."/>
            <person name="Pelaez A.I."/>
            <person name="Sanchez J."/>
            <person name="Ferrer M."/>
        </authorList>
    </citation>
    <scope>NUCLEOTIDE SEQUENCE</scope>
</reference>
<reference evidence="4" key="1">
    <citation type="submission" date="2013-08" db="EMBL/GenBank/DDBJ databases">
        <authorList>
            <person name="Mendez C."/>
            <person name="Richter M."/>
            <person name="Ferrer M."/>
            <person name="Sanchez J."/>
        </authorList>
    </citation>
    <scope>NUCLEOTIDE SEQUENCE</scope>
</reference>
<dbReference type="Pfam" id="PF25967">
    <property type="entry name" value="RND-MFP_C"/>
    <property type="match status" value="1"/>
</dbReference>
<dbReference type="FunFam" id="2.40.420.20:FF:000001">
    <property type="entry name" value="Efflux RND transporter periplasmic adaptor subunit"/>
    <property type="match status" value="1"/>
</dbReference>
<evidence type="ECO:0000313" key="4">
    <source>
        <dbReference type="EMBL" id="EQD49936.1"/>
    </source>
</evidence>
<gene>
    <name evidence="4" type="ORF">B1B_11408</name>
</gene>
<dbReference type="AlphaFoldDB" id="T0ZNL7"/>
<evidence type="ECO:0000256" key="1">
    <source>
        <dbReference type="ARBA" id="ARBA00004196"/>
    </source>
</evidence>
<dbReference type="GO" id="GO:0046677">
    <property type="term" value="P:response to antibiotic"/>
    <property type="evidence" value="ECO:0007669"/>
    <property type="project" value="TreeGrafter"/>
</dbReference>
<dbReference type="EMBL" id="AUZY01007409">
    <property type="protein sequence ID" value="EQD49936.1"/>
    <property type="molecule type" value="Genomic_DNA"/>
</dbReference>
<accession>T0ZNL7</accession>
<dbReference type="GO" id="GO:0030313">
    <property type="term" value="C:cell envelope"/>
    <property type="evidence" value="ECO:0007669"/>
    <property type="project" value="UniProtKB-SubCell"/>
</dbReference>
<comment type="caution">
    <text evidence="4">The sequence shown here is derived from an EMBL/GenBank/DDBJ whole genome shotgun (WGS) entry which is preliminary data.</text>
</comment>
<protein>
    <submittedName>
        <fullName evidence="4">Multidrug resistance protein</fullName>
    </submittedName>
</protein>
<comment type="subcellular location">
    <subcellularLocation>
        <location evidence="1">Cell envelope</location>
    </subcellularLocation>
</comment>
<feature type="domain" description="Multidrug resistance protein MdtA-like beta-barrel" evidence="2">
    <location>
        <begin position="3"/>
        <end position="49"/>
    </location>
</feature>
<sequence>PYGQPGKLDFRATSVDPTTGTIAMRGILPNPKLALLPGMFVNVRLSVGTARHAFLIPQAALQRSAAGDAYVLRIAPDDTVVKTNIQTEGTLGNDWIVARGLVNGDRIIVSGVLTAHPGVKVSVAASSR</sequence>
<dbReference type="Pfam" id="PF25944">
    <property type="entry name" value="Beta-barrel_RND"/>
    <property type="match status" value="1"/>
</dbReference>
<dbReference type="GO" id="GO:0005886">
    <property type="term" value="C:plasma membrane"/>
    <property type="evidence" value="ECO:0007669"/>
    <property type="project" value="TreeGrafter"/>
</dbReference>
<evidence type="ECO:0000259" key="2">
    <source>
        <dbReference type="Pfam" id="PF25944"/>
    </source>
</evidence>
<dbReference type="InterPro" id="IPR058626">
    <property type="entry name" value="MdtA-like_b-barrel"/>
</dbReference>
<feature type="domain" description="Multidrug resistance protein MdtA-like C-terminal permuted SH3" evidence="3">
    <location>
        <begin position="53"/>
        <end position="112"/>
    </location>
</feature>
<feature type="non-terminal residue" evidence="4">
    <location>
        <position position="1"/>
    </location>
</feature>
<evidence type="ECO:0000259" key="3">
    <source>
        <dbReference type="Pfam" id="PF25967"/>
    </source>
</evidence>
<dbReference type="Gene3D" id="2.40.420.20">
    <property type="match status" value="1"/>
</dbReference>
<organism evidence="4">
    <name type="scientific">mine drainage metagenome</name>
    <dbReference type="NCBI Taxonomy" id="410659"/>
    <lineage>
        <taxon>unclassified sequences</taxon>
        <taxon>metagenomes</taxon>
        <taxon>ecological metagenomes</taxon>
    </lineage>
</organism>
<dbReference type="PANTHER" id="PTHR30158:SF3">
    <property type="entry name" value="MULTIDRUG EFFLUX PUMP SUBUNIT ACRA-RELATED"/>
    <property type="match status" value="1"/>
</dbReference>
<dbReference type="PANTHER" id="PTHR30158">
    <property type="entry name" value="ACRA/E-RELATED COMPONENT OF DRUG EFFLUX TRANSPORTER"/>
    <property type="match status" value="1"/>
</dbReference>
<dbReference type="SUPFAM" id="SSF111369">
    <property type="entry name" value="HlyD-like secretion proteins"/>
    <property type="match status" value="1"/>
</dbReference>
<feature type="non-terminal residue" evidence="4">
    <location>
        <position position="128"/>
    </location>
</feature>